<comment type="caution">
    <text evidence="1">The sequence shown here is derived from an EMBL/GenBank/DDBJ whole genome shotgun (WGS) entry which is preliminary data.</text>
</comment>
<proteinExistence type="predicted"/>
<dbReference type="AlphaFoldDB" id="A0A7C5YUM1"/>
<dbReference type="EMBL" id="DRVY01000021">
    <property type="protein sequence ID" value="HHR92018.1"/>
    <property type="molecule type" value="Genomic_DNA"/>
</dbReference>
<evidence type="ECO:0000313" key="1">
    <source>
        <dbReference type="EMBL" id="HHR92018.1"/>
    </source>
</evidence>
<name>A0A7C5YUM1_UNCC3</name>
<gene>
    <name evidence="1" type="ORF">ENL96_00695</name>
</gene>
<protein>
    <submittedName>
        <fullName evidence="1">Uncharacterized protein</fullName>
    </submittedName>
</protein>
<accession>A0A7C5YUM1</accession>
<sequence>MGKLVEEYQIQTESLIQTVKEGPKLTDIAERVKQGRIRGIEERGNIISFDKVVYQGAREAGRCTEGQAVIETVQYIERVIDEARKIGDYDTARRATLLLENLVFIGEKELQEAISAIASRLLERAKEGKTVVIFFGGLRSERYIALRVLEQIDKMITEISEDEDRERLHQNIRISGNSEKVAKLAERKNWNCLVAVCDDFILSGTRIKGFLWSVLNRLIERGVTLDQALEIVEVEVIATHGSFIQKGLKTEEGTPTERNFKVFSYYVAPEYCYDETHWVFYPGASVTGSHCSVDYGFEAIIDMWRKEFPGLKLPPLYRIIRRYQSDMDGRFTDPKLQQKWETLSAAYLLR</sequence>
<reference evidence="1" key="1">
    <citation type="journal article" date="2020" name="mSystems">
        <title>Genome- and Community-Level Interaction Insights into Carbon Utilization and Element Cycling Functions of Hydrothermarchaeota in Hydrothermal Sediment.</title>
        <authorList>
            <person name="Zhou Z."/>
            <person name="Liu Y."/>
            <person name="Xu W."/>
            <person name="Pan J."/>
            <person name="Luo Z.H."/>
            <person name="Li M."/>
        </authorList>
    </citation>
    <scope>NUCLEOTIDE SEQUENCE [LARGE SCALE GENOMIC DNA]</scope>
    <source>
        <strain evidence="1">SpSt-1042</strain>
    </source>
</reference>
<organism evidence="1">
    <name type="scientific">candidate division CPR3 bacterium</name>
    <dbReference type="NCBI Taxonomy" id="2268181"/>
    <lineage>
        <taxon>Bacteria</taxon>
        <taxon>Bacteria division CPR3</taxon>
    </lineage>
</organism>